<dbReference type="InterPro" id="IPR051794">
    <property type="entry name" value="PG_Endopeptidase_C40"/>
</dbReference>
<keyword evidence="5" id="KW-0175">Coiled coil</keyword>
<evidence type="ECO:0000256" key="4">
    <source>
        <dbReference type="ARBA" id="ARBA00022807"/>
    </source>
</evidence>
<dbReference type="EMBL" id="BSRX01000001">
    <property type="protein sequence ID" value="GLW52080.1"/>
    <property type="molecule type" value="Genomic_DNA"/>
</dbReference>
<dbReference type="Gene3D" id="3.90.1720.10">
    <property type="entry name" value="endopeptidase domain like (from Nostoc punctiforme)"/>
    <property type="match status" value="1"/>
</dbReference>
<feature type="compositionally biased region" description="Pro residues" evidence="6">
    <location>
        <begin position="355"/>
        <end position="365"/>
    </location>
</feature>
<keyword evidence="7" id="KW-0732">Signal</keyword>
<dbReference type="PANTHER" id="PTHR47359:SF3">
    <property type="entry name" value="NLP_P60 DOMAIN-CONTAINING PROTEIN-RELATED"/>
    <property type="match status" value="1"/>
</dbReference>
<keyword evidence="2" id="KW-0645">Protease</keyword>
<protein>
    <submittedName>
        <fullName evidence="9">Glycoside hydrolase</fullName>
    </submittedName>
</protein>
<dbReference type="InterPro" id="IPR038765">
    <property type="entry name" value="Papain-like_cys_pep_sf"/>
</dbReference>
<dbReference type="InterPro" id="IPR000064">
    <property type="entry name" value="NLP_P60_dom"/>
</dbReference>
<feature type="compositionally biased region" description="Basic and acidic residues" evidence="6">
    <location>
        <begin position="174"/>
        <end position="184"/>
    </location>
</feature>
<dbReference type="Proteomes" id="UP001165143">
    <property type="component" value="Unassembled WGS sequence"/>
</dbReference>
<feature type="region of interest" description="Disordered" evidence="6">
    <location>
        <begin position="344"/>
        <end position="372"/>
    </location>
</feature>
<organism evidence="9 10">
    <name type="scientific">Kitasatospora phosalacinea</name>
    <dbReference type="NCBI Taxonomy" id="2065"/>
    <lineage>
        <taxon>Bacteria</taxon>
        <taxon>Bacillati</taxon>
        <taxon>Actinomycetota</taxon>
        <taxon>Actinomycetes</taxon>
        <taxon>Kitasatosporales</taxon>
        <taxon>Streptomycetaceae</taxon>
        <taxon>Kitasatospora</taxon>
    </lineage>
</organism>
<proteinExistence type="inferred from homology"/>
<feature type="coiled-coil region" evidence="5">
    <location>
        <begin position="43"/>
        <end position="105"/>
    </location>
</feature>
<dbReference type="PROSITE" id="PS51935">
    <property type="entry name" value="NLPC_P60"/>
    <property type="match status" value="1"/>
</dbReference>
<evidence type="ECO:0000313" key="9">
    <source>
        <dbReference type="EMBL" id="GLW52080.1"/>
    </source>
</evidence>
<dbReference type="AlphaFoldDB" id="A0A9W6UM20"/>
<dbReference type="SUPFAM" id="SSF54001">
    <property type="entry name" value="Cysteine proteinases"/>
    <property type="match status" value="1"/>
</dbReference>
<gene>
    <name evidence="9" type="ORF">Kpho01_00910</name>
</gene>
<evidence type="ECO:0000259" key="8">
    <source>
        <dbReference type="PROSITE" id="PS51935"/>
    </source>
</evidence>
<evidence type="ECO:0000256" key="5">
    <source>
        <dbReference type="SAM" id="Coils"/>
    </source>
</evidence>
<keyword evidence="3 9" id="KW-0378">Hydrolase</keyword>
<feature type="signal peptide" evidence="7">
    <location>
        <begin position="1"/>
        <end position="28"/>
    </location>
</feature>
<feature type="region of interest" description="Disordered" evidence="6">
    <location>
        <begin position="159"/>
        <end position="184"/>
    </location>
</feature>
<evidence type="ECO:0000256" key="1">
    <source>
        <dbReference type="ARBA" id="ARBA00007074"/>
    </source>
</evidence>
<evidence type="ECO:0000313" key="10">
    <source>
        <dbReference type="Proteomes" id="UP001165143"/>
    </source>
</evidence>
<evidence type="ECO:0000256" key="3">
    <source>
        <dbReference type="ARBA" id="ARBA00022801"/>
    </source>
</evidence>
<evidence type="ECO:0000256" key="2">
    <source>
        <dbReference type="ARBA" id="ARBA00022670"/>
    </source>
</evidence>
<evidence type="ECO:0000256" key="6">
    <source>
        <dbReference type="SAM" id="MobiDB-lite"/>
    </source>
</evidence>
<sequence length="372" mass="38579">MSRDTPRSWRAAALLVATLLLVPVVPAAADPAPAPPAGAGSAFDRLAADVAEARHAAEAAEQNYTAAAGELAHRRQLSADAARQVGEQRARLDEAESEAARLVSEQYRSGGLGPLARLFLSDGPEDFLDRRQDADSASRSAATVLRDLREARDRMAQLSERAAQAEKSASDAADEARRSLDRAKEGAARTEQLLAAATAEQIGLLEQRENALADGAAQHLLAAGPGGGASAAGRRAVDFALAQRGKPYLWGGTGPDAYDCSGLTSQAWQAAGVPIPRTSQQQWAGLRHVALRDLRPGDLVIYHADAGHVALYLGGGTVVHAPHTGTVVKLAPLAMLPVLGAVRPDPDAPAEAAPPALPQPAPSPFAAPAARS</sequence>
<evidence type="ECO:0000256" key="7">
    <source>
        <dbReference type="SAM" id="SignalP"/>
    </source>
</evidence>
<comment type="caution">
    <text evidence="9">The sequence shown here is derived from an EMBL/GenBank/DDBJ whole genome shotgun (WGS) entry which is preliminary data.</text>
</comment>
<feature type="domain" description="NlpC/P60" evidence="8">
    <location>
        <begin position="230"/>
        <end position="351"/>
    </location>
</feature>
<keyword evidence="4" id="KW-0788">Thiol protease</keyword>
<dbReference type="GO" id="GO:0008234">
    <property type="term" value="F:cysteine-type peptidase activity"/>
    <property type="evidence" value="ECO:0007669"/>
    <property type="project" value="UniProtKB-KW"/>
</dbReference>
<dbReference type="GO" id="GO:0006508">
    <property type="term" value="P:proteolysis"/>
    <property type="evidence" value="ECO:0007669"/>
    <property type="project" value="UniProtKB-KW"/>
</dbReference>
<dbReference type="Pfam" id="PF00877">
    <property type="entry name" value="NLPC_P60"/>
    <property type="match status" value="1"/>
</dbReference>
<feature type="compositionally biased region" description="Low complexity" evidence="6">
    <location>
        <begin position="161"/>
        <end position="171"/>
    </location>
</feature>
<feature type="chain" id="PRO_5040767119" evidence="7">
    <location>
        <begin position="29"/>
        <end position="372"/>
    </location>
</feature>
<name>A0A9W6UM20_9ACTN</name>
<dbReference type="PANTHER" id="PTHR47359">
    <property type="entry name" value="PEPTIDOGLYCAN DL-ENDOPEPTIDASE CWLO"/>
    <property type="match status" value="1"/>
</dbReference>
<reference evidence="9" key="1">
    <citation type="submission" date="2023-02" db="EMBL/GenBank/DDBJ databases">
        <title>Kitasatospora phosalacinea NBRC 14362.</title>
        <authorList>
            <person name="Ichikawa N."/>
            <person name="Sato H."/>
            <person name="Tonouchi N."/>
        </authorList>
    </citation>
    <scope>NUCLEOTIDE SEQUENCE</scope>
    <source>
        <strain evidence="9">NBRC 14362</strain>
    </source>
</reference>
<comment type="similarity">
    <text evidence="1">Belongs to the peptidase C40 family.</text>
</comment>
<accession>A0A9W6UM20</accession>